<proteinExistence type="predicted"/>
<gene>
    <name evidence="2" type="ORF">ZIOFF_067947</name>
</gene>
<dbReference type="Gene3D" id="1.10.8.430">
    <property type="entry name" value="Helical domain of apoptotic protease-activating factors"/>
    <property type="match status" value="1"/>
</dbReference>
<dbReference type="PANTHER" id="PTHR36766">
    <property type="entry name" value="PLANT BROAD-SPECTRUM MILDEW RESISTANCE PROTEIN RPW8"/>
    <property type="match status" value="1"/>
</dbReference>
<dbReference type="SUPFAM" id="SSF52540">
    <property type="entry name" value="P-loop containing nucleoside triphosphate hydrolases"/>
    <property type="match status" value="1"/>
</dbReference>
<accession>A0A8J5CEP3</accession>
<sequence length="207" mass="23485">MVAKLIGSDETINLDPLEHQEYWKLFEECAFGNQNPNNYPKLQRLGQAIAAKFEGSPLAAAEIGRRLASDLTEQHWETIAGSQFGLVRREVLNDLKGLRVLILSELPGNRLLKSVRKLSHLGYLETLSNKNRTVPESFLASYHRVQVNLNQVPRDLFIKCEGMDELAKLCGVAADMQTEAISTTSLGRRRKRSRRRAARMDQLLREQ</sequence>
<dbReference type="GO" id="GO:0043531">
    <property type="term" value="F:ADP binding"/>
    <property type="evidence" value="ECO:0007669"/>
    <property type="project" value="InterPro"/>
</dbReference>
<reference evidence="2 3" key="1">
    <citation type="submission" date="2020-08" db="EMBL/GenBank/DDBJ databases">
        <title>Plant Genome Project.</title>
        <authorList>
            <person name="Zhang R.-G."/>
        </authorList>
    </citation>
    <scope>NUCLEOTIDE SEQUENCE [LARGE SCALE GENOMIC DNA]</scope>
    <source>
        <tissue evidence="2">Rhizome</tissue>
    </source>
</reference>
<comment type="caution">
    <text evidence="2">The sequence shown here is derived from an EMBL/GenBank/DDBJ whole genome shotgun (WGS) entry which is preliminary data.</text>
</comment>
<dbReference type="EMBL" id="JACMSC010000019">
    <property type="protein sequence ID" value="KAG6474024.1"/>
    <property type="molecule type" value="Genomic_DNA"/>
</dbReference>
<feature type="region of interest" description="Disordered" evidence="1">
    <location>
        <begin position="184"/>
        <end position="207"/>
    </location>
</feature>
<name>A0A8J5CEP3_ZINOF</name>
<protein>
    <submittedName>
        <fullName evidence="2">Uncharacterized protein</fullName>
    </submittedName>
</protein>
<keyword evidence="3" id="KW-1185">Reference proteome</keyword>
<feature type="compositionally biased region" description="Basic and acidic residues" evidence="1">
    <location>
        <begin position="198"/>
        <end position="207"/>
    </location>
</feature>
<organism evidence="2 3">
    <name type="scientific">Zingiber officinale</name>
    <name type="common">Ginger</name>
    <name type="synonym">Amomum zingiber</name>
    <dbReference type="NCBI Taxonomy" id="94328"/>
    <lineage>
        <taxon>Eukaryota</taxon>
        <taxon>Viridiplantae</taxon>
        <taxon>Streptophyta</taxon>
        <taxon>Embryophyta</taxon>
        <taxon>Tracheophyta</taxon>
        <taxon>Spermatophyta</taxon>
        <taxon>Magnoliopsida</taxon>
        <taxon>Liliopsida</taxon>
        <taxon>Zingiberales</taxon>
        <taxon>Zingiberaceae</taxon>
        <taxon>Zingiber</taxon>
    </lineage>
</organism>
<dbReference type="AlphaFoldDB" id="A0A8J5CEP3"/>
<evidence type="ECO:0000313" key="2">
    <source>
        <dbReference type="EMBL" id="KAG6474024.1"/>
    </source>
</evidence>
<dbReference type="Proteomes" id="UP000734854">
    <property type="component" value="Unassembled WGS sequence"/>
</dbReference>
<dbReference type="InterPro" id="IPR042197">
    <property type="entry name" value="Apaf_helical"/>
</dbReference>
<dbReference type="PANTHER" id="PTHR36766:SF73">
    <property type="entry name" value="NB-ARC DOMAIN-CONTAINING PROTEIN"/>
    <property type="match status" value="1"/>
</dbReference>
<evidence type="ECO:0000256" key="1">
    <source>
        <dbReference type="SAM" id="MobiDB-lite"/>
    </source>
</evidence>
<evidence type="ECO:0000313" key="3">
    <source>
        <dbReference type="Proteomes" id="UP000734854"/>
    </source>
</evidence>
<feature type="compositionally biased region" description="Basic residues" evidence="1">
    <location>
        <begin position="187"/>
        <end position="197"/>
    </location>
</feature>
<dbReference type="InterPro" id="IPR027417">
    <property type="entry name" value="P-loop_NTPase"/>
</dbReference>